<name>A0A9N9EHB9_9GLOM</name>
<evidence type="ECO:0000313" key="2">
    <source>
        <dbReference type="EMBL" id="CAG8677184.1"/>
    </source>
</evidence>
<proteinExistence type="predicted"/>
<dbReference type="Proteomes" id="UP000789831">
    <property type="component" value="Unassembled WGS sequence"/>
</dbReference>
<feature type="domain" description="Potassium channel tetramerisation-type BTB" evidence="1">
    <location>
        <begin position="24"/>
        <end position="92"/>
    </location>
</feature>
<comment type="caution">
    <text evidence="2">The sequence shown here is derived from an EMBL/GenBank/DDBJ whole genome shotgun (WGS) entry which is preliminary data.</text>
</comment>
<gene>
    <name evidence="2" type="ORF">AGERDE_LOCUS12509</name>
</gene>
<dbReference type="Gene3D" id="3.30.710.10">
    <property type="entry name" value="Potassium Channel Kv1.1, Chain A"/>
    <property type="match status" value="1"/>
</dbReference>
<dbReference type="OrthoDB" id="10025005at2759"/>
<protein>
    <submittedName>
        <fullName evidence="2">4666_t:CDS:1</fullName>
    </submittedName>
</protein>
<dbReference type="InterPro" id="IPR003131">
    <property type="entry name" value="T1-type_BTB"/>
</dbReference>
<keyword evidence="3" id="KW-1185">Reference proteome</keyword>
<dbReference type="InterPro" id="IPR011333">
    <property type="entry name" value="SKP1/BTB/POZ_sf"/>
</dbReference>
<dbReference type="AlphaFoldDB" id="A0A9N9EHB9"/>
<dbReference type="GO" id="GO:0051260">
    <property type="term" value="P:protein homooligomerization"/>
    <property type="evidence" value="ECO:0007669"/>
    <property type="project" value="InterPro"/>
</dbReference>
<reference evidence="2" key="1">
    <citation type="submission" date="2021-06" db="EMBL/GenBank/DDBJ databases">
        <authorList>
            <person name="Kallberg Y."/>
            <person name="Tangrot J."/>
            <person name="Rosling A."/>
        </authorList>
    </citation>
    <scope>NUCLEOTIDE SEQUENCE</scope>
    <source>
        <strain evidence="2">MT106</strain>
    </source>
</reference>
<dbReference type="PANTHER" id="PTHR14499:SF136">
    <property type="entry name" value="GH08630P"/>
    <property type="match status" value="1"/>
</dbReference>
<evidence type="ECO:0000313" key="3">
    <source>
        <dbReference type="Proteomes" id="UP000789831"/>
    </source>
</evidence>
<dbReference type="PANTHER" id="PTHR14499">
    <property type="entry name" value="POTASSIUM CHANNEL TETRAMERIZATION DOMAIN-CONTAINING"/>
    <property type="match status" value="1"/>
</dbReference>
<dbReference type="SUPFAM" id="SSF54695">
    <property type="entry name" value="POZ domain"/>
    <property type="match status" value="1"/>
</dbReference>
<sequence>MSGIKDEQTNFDDDVKLLNTDERIILNVGGVKYETYRSTLTAYPYTLLGTMFQPRNQPLLHPTNGNEYFFDRNGKIFHYVMEYYRTGQILWRPPSSEPP</sequence>
<organism evidence="2 3">
    <name type="scientific">Ambispora gerdemannii</name>
    <dbReference type="NCBI Taxonomy" id="144530"/>
    <lineage>
        <taxon>Eukaryota</taxon>
        <taxon>Fungi</taxon>
        <taxon>Fungi incertae sedis</taxon>
        <taxon>Mucoromycota</taxon>
        <taxon>Glomeromycotina</taxon>
        <taxon>Glomeromycetes</taxon>
        <taxon>Archaeosporales</taxon>
        <taxon>Ambisporaceae</taxon>
        <taxon>Ambispora</taxon>
    </lineage>
</organism>
<dbReference type="EMBL" id="CAJVPL010009216">
    <property type="protein sequence ID" value="CAG8677184.1"/>
    <property type="molecule type" value="Genomic_DNA"/>
</dbReference>
<feature type="non-terminal residue" evidence="2">
    <location>
        <position position="99"/>
    </location>
</feature>
<evidence type="ECO:0000259" key="1">
    <source>
        <dbReference type="Pfam" id="PF02214"/>
    </source>
</evidence>
<dbReference type="Pfam" id="PF02214">
    <property type="entry name" value="BTB_2"/>
    <property type="match status" value="1"/>
</dbReference>
<accession>A0A9N9EHB9</accession>